<gene>
    <name evidence="1" type="ORF">Q604_UNBC03194G0001</name>
</gene>
<dbReference type="AlphaFoldDB" id="W1YJX2"/>
<proteinExistence type="predicted"/>
<sequence length="73" mass="8328">HCQRHLRQGACIVIMHIGNLLEYQRRPAPRRFTLNPRWPCLLQTVENLTADGKADMLPGVITHPFGTILQEAL</sequence>
<comment type="caution">
    <text evidence="1">The sequence shown here is derived from an EMBL/GenBank/DDBJ whole genome shotgun (WGS) entry which is preliminary data.</text>
</comment>
<feature type="non-terminal residue" evidence="1">
    <location>
        <position position="1"/>
    </location>
</feature>
<protein>
    <submittedName>
        <fullName evidence="1">Uncharacterized protein</fullName>
    </submittedName>
</protein>
<feature type="non-terminal residue" evidence="1">
    <location>
        <position position="73"/>
    </location>
</feature>
<evidence type="ECO:0000313" key="1">
    <source>
        <dbReference type="EMBL" id="ETJ42823.1"/>
    </source>
</evidence>
<accession>W1YJX2</accession>
<name>W1YJX2_9ZZZZ</name>
<organism evidence="1">
    <name type="scientific">human gut metagenome</name>
    <dbReference type="NCBI Taxonomy" id="408170"/>
    <lineage>
        <taxon>unclassified sequences</taxon>
        <taxon>metagenomes</taxon>
        <taxon>organismal metagenomes</taxon>
    </lineage>
</organism>
<reference evidence="1" key="1">
    <citation type="submission" date="2013-12" db="EMBL/GenBank/DDBJ databases">
        <title>A Varibaculum cambriense genome reconstructed from a premature infant gut community with otherwise low bacterial novelty that shifts toward anaerobic metabolism during the third week of life.</title>
        <authorList>
            <person name="Brown C.T."/>
            <person name="Sharon I."/>
            <person name="Thomas B.C."/>
            <person name="Castelle C.J."/>
            <person name="Morowitz M.J."/>
            <person name="Banfield J.F."/>
        </authorList>
    </citation>
    <scope>NUCLEOTIDE SEQUENCE</scope>
</reference>
<dbReference type="EMBL" id="AZMM01003194">
    <property type="protein sequence ID" value="ETJ42823.1"/>
    <property type="molecule type" value="Genomic_DNA"/>
</dbReference>